<feature type="transmembrane region" description="Helical" evidence="7">
    <location>
        <begin position="55"/>
        <end position="75"/>
    </location>
</feature>
<evidence type="ECO:0000313" key="8">
    <source>
        <dbReference type="EMBL" id="MFD1193127.1"/>
    </source>
</evidence>
<name>A0ABW3T9D3_9RHOB</name>
<dbReference type="PANTHER" id="PTHR30462:SF3">
    <property type="entry name" value="INTERMEMBRANE TRANSPORT PROTEIN PQIA"/>
    <property type="match status" value="1"/>
</dbReference>
<dbReference type="PANTHER" id="PTHR30462">
    <property type="entry name" value="INTERMEMBRANE TRANSPORT PROTEIN PQIB-RELATED"/>
    <property type="match status" value="1"/>
</dbReference>
<keyword evidence="6 7" id="KW-0472">Membrane</keyword>
<keyword evidence="2" id="KW-1003">Cell membrane</keyword>
<evidence type="ECO:0000256" key="3">
    <source>
        <dbReference type="ARBA" id="ARBA00022519"/>
    </source>
</evidence>
<feature type="transmembrane region" description="Helical" evidence="7">
    <location>
        <begin position="101"/>
        <end position="129"/>
    </location>
</feature>
<keyword evidence="3" id="KW-0997">Cell inner membrane</keyword>
<evidence type="ECO:0000256" key="4">
    <source>
        <dbReference type="ARBA" id="ARBA00022692"/>
    </source>
</evidence>
<evidence type="ECO:0000256" key="1">
    <source>
        <dbReference type="ARBA" id="ARBA00004533"/>
    </source>
</evidence>
<comment type="subcellular location">
    <subcellularLocation>
        <location evidence="1">Cell inner membrane</location>
    </subcellularLocation>
</comment>
<protein>
    <submittedName>
        <fullName evidence="8">Paraquat-inducible protein A</fullName>
    </submittedName>
</protein>
<feature type="transmembrane region" description="Helical" evidence="7">
    <location>
        <begin position="188"/>
        <end position="207"/>
    </location>
</feature>
<organism evidence="8 9">
    <name type="scientific">Seohaeicola saemankumensis</name>
    <dbReference type="NCBI Taxonomy" id="481181"/>
    <lineage>
        <taxon>Bacteria</taxon>
        <taxon>Pseudomonadati</taxon>
        <taxon>Pseudomonadota</taxon>
        <taxon>Alphaproteobacteria</taxon>
        <taxon>Rhodobacterales</taxon>
        <taxon>Roseobacteraceae</taxon>
        <taxon>Seohaeicola</taxon>
    </lineage>
</organism>
<proteinExistence type="predicted"/>
<dbReference type="RefSeq" id="WP_380788092.1">
    <property type="nucleotide sequence ID" value="NZ_JBHTKR010000001.1"/>
</dbReference>
<dbReference type="InterPro" id="IPR051800">
    <property type="entry name" value="PqiA-PqiB_transport"/>
</dbReference>
<keyword evidence="5 7" id="KW-1133">Transmembrane helix</keyword>
<evidence type="ECO:0000256" key="5">
    <source>
        <dbReference type="ARBA" id="ARBA00022989"/>
    </source>
</evidence>
<reference evidence="9" key="1">
    <citation type="journal article" date="2019" name="Int. J. Syst. Evol. Microbiol.">
        <title>The Global Catalogue of Microorganisms (GCM) 10K type strain sequencing project: providing services to taxonomists for standard genome sequencing and annotation.</title>
        <authorList>
            <consortium name="The Broad Institute Genomics Platform"/>
            <consortium name="The Broad Institute Genome Sequencing Center for Infectious Disease"/>
            <person name="Wu L."/>
            <person name="Ma J."/>
        </authorList>
    </citation>
    <scope>NUCLEOTIDE SEQUENCE [LARGE SCALE GENOMIC DNA]</scope>
    <source>
        <strain evidence="9">CCUG 55328</strain>
    </source>
</reference>
<gene>
    <name evidence="8" type="ORF">ACFQ3C_00410</name>
</gene>
<evidence type="ECO:0000313" key="9">
    <source>
        <dbReference type="Proteomes" id="UP001597151"/>
    </source>
</evidence>
<comment type="caution">
    <text evidence="8">The sequence shown here is derived from an EMBL/GenBank/DDBJ whole genome shotgun (WGS) entry which is preliminary data.</text>
</comment>
<evidence type="ECO:0000256" key="7">
    <source>
        <dbReference type="SAM" id="Phobius"/>
    </source>
</evidence>
<dbReference type="Pfam" id="PF04403">
    <property type="entry name" value="PqiA"/>
    <property type="match status" value="1"/>
</dbReference>
<feature type="transmembrane region" description="Helical" evidence="7">
    <location>
        <begin position="150"/>
        <end position="176"/>
    </location>
</feature>
<evidence type="ECO:0000256" key="2">
    <source>
        <dbReference type="ARBA" id="ARBA00022475"/>
    </source>
</evidence>
<keyword evidence="9" id="KW-1185">Reference proteome</keyword>
<dbReference type="InterPro" id="IPR007498">
    <property type="entry name" value="PqiA-like"/>
</dbReference>
<dbReference type="Proteomes" id="UP001597151">
    <property type="component" value="Unassembled WGS sequence"/>
</dbReference>
<sequence length="221" mass="23966">MTPPHSNDGAQILTARQAGLVGCHSCGRVHPMGTARCGRCGAPLHSRMPGSLQKVWAWLFAGMVVYVPANIYPMLLTTSFGRTTENTIIGGVVELMHYGSYGVALIVFVASVLIPVGKFLAIGYLALVVDPRSRLGGRLRQGQDLHRRQHLFEVVEFIGRWSMIDVFVVAILSALVQLDFAATINPGIAAVSFSLSVAFTMLAALSFDPRLIWDAEQDKIS</sequence>
<evidence type="ECO:0000256" key="6">
    <source>
        <dbReference type="ARBA" id="ARBA00023136"/>
    </source>
</evidence>
<accession>A0ABW3T9D3</accession>
<keyword evidence="4 7" id="KW-0812">Transmembrane</keyword>
<dbReference type="EMBL" id="JBHTKR010000001">
    <property type="protein sequence ID" value="MFD1193127.1"/>
    <property type="molecule type" value="Genomic_DNA"/>
</dbReference>